<proteinExistence type="predicted"/>
<dbReference type="GO" id="GO:0018580">
    <property type="term" value="F:nitronate monooxygenase activity"/>
    <property type="evidence" value="ECO:0007669"/>
    <property type="project" value="InterPro"/>
</dbReference>
<evidence type="ECO:0000256" key="1">
    <source>
        <dbReference type="ARBA" id="ARBA00022630"/>
    </source>
</evidence>
<accession>A0A4R5W8W7</accession>
<dbReference type="InterPro" id="IPR013785">
    <property type="entry name" value="Aldolase_TIM"/>
</dbReference>
<keyword evidence="3" id="KW-0560">Oxidoreductase</keyword>
<keyword evidence="4" id="KW-0503">Monooxygenase</keyword>
<dbReference type="OrthoDB" id="9778912at2"/>
<keyword evidence="5" id="KW-1185">Reference proteome</keyword>
<reference evidence="4 5" key="1">
    <citation type="submission" date="2019-03" db="EMBL/GenBank/DDBJ databases">
        <title>Sapientia aquatica gen. nov., sp. nov., isolated from a crater lake.</title>
        <authorList>
            <person name="Felfoldi T."/>
            <person name="Szabo A."/>
            <person name="Toth E."/>
            <person name="Schumann P."/>
            <person name="Keki Z."/>
            <person name="Marialigeti K."/>
            <person name="Mathe I."/>
        </authorList>
    </citation>
    <scope>NUCLEOTIDE SEQUENCE [LARGE SCALE GENOMIC DNA]</scope>
    <source>
        <strain evidence="4 5">SA-152</strain>
    </source>
</reference>
<dbReference type="EMBL" id="SMYL01000001">
    <property type="protein sequence ID" value="TDK68775.1"/>
    <property type="molecule type" value="Genomic_DNA"/>
</dbReference>
<dbReference type="InterPro" id="IPR004136">
    <property type="entry name" value="NMO"/>
</dbReference>
<gene>
    <name evidence="4" type="ORF">E2I14_02975</name>
</gene>
<evidence type="ECO:0000313" key="4">
    <source>
        <dbReference type="EMBL" id="TDK68775.1"/>
    </source>
</evidence>
<dbReference type="PANTHER" id="PTHR32332:SF18">
    <property type="entry name" value="2-NITROPROPANE DIOXYGENASE"/>
    <property type="match status" value="1"/>
</dbReference>
<name>A0A4R5W8W7_9BURK</name>
<evidence type="ECO:0000256" key="2">
    <source>
        <dbReference type="ARBA" id="ARBA00022643"/>
    </source>
</evidence>
<dbReference type="AlphaFoldDB" id="A0A4R5W8W7"/>
<dbReference type="Gene3D" id="3.20.20.70">
    <property type="entry name" value="Aldolase class I"/>
    <property type="match status" value="1"/>
</dbReference>
<sequence length="377" mass="40645">MLSIKGKSLLPIVQGGMGVGVSAHRLAGTVAGLGAMGTISSVDLRRHHSDLMEFTAKSRDKDQINRVNLIALDREIKAAQRLANGTGMIAVNVMKAVSEYAAYVRQACASGIDAVVVGAGLPLDLPELTSDFPKVALIPILSDARGIALVLKKWMRKNRLPDAIVIENPRYAAGHLGAAKPEDVNLPQFAFPSVLENTLQLFKDLGIESERIPLITAGGIHQHEQVDQLVKLGASAIQLGTPFAVTEEGDAHPDFKKVLVQAKPEDIVTFMSVAGLPARGVKTPWLENYLSKESKMQSKAHVQECTVGFDCLQQCGLRDGNAKAGQFCIDTRLGFALQGDVKRGLFFRGSEPLPMGSEIRSAKELINYMLNGSRESQ</sequence>
<dbReference type="SUPFAM" id="SSF51412">
    <property type="entry name" value="Inosine monophosphate dehydrogenase (IMPDH)"/>
    <property type="match status" value="1"/>
</dbReference>
<dbReference type="PANTHER" id="PTHR32332">
    <property type="entry name" value="2-NITROPROPANE DIOXYGENASE"/>
    <property type="match status" value="1"/>
</dbReference>
<dbReference type="CDD" id="cd04730">
    <property type="entry name" value="NPD_like"/>
    <property type="match status" value="1"/>
</dbReference>
<evidence type="ECO:0000256" key="3">
    <source>
        <dbReference type="ARBA" id="ARBA00023002"/>
    </source>
</evidence>
<protein>
    <submittedName>
        <fullName evidence="4">Nitronate monooxygenase</fullName>
    </submittedName>
</protein>
<keyword evidence="1" id="KW-0285">Flavoprotein</keyword>
<keyword evidence="2" id="KW-0288">FMN</keyword>
<evidence type="ECO:0000313" key="5">
    <source>
        <dbReference type="Proteomes" id="UP000294829"/>
    </source>
</evidence>
<dbReference type="RefSeq" id="WP_133325744.1">
    <property type="nucleotide sequence ID" value="NZ_SMYL01000001.1"/>
</dbReference>
<dbReference type="Proteomes" id="UP000294829">
    <property type="component" value="Unassembled WGS sequence"/>
</dbReference>
<comment type="caution">
    <text evidence="4">The sequence shown here is derived from an EMBL/GenBank/DDBJ whole genome shotgun (WGS) entry which is preliminary data.</text>
</comment>
<organism evidence="4 5">
    <name type="scientific">Sapientia aquatica</name>
    <dbReference type="NCBI Taxonomy" id="1549640"/>
    <lineage>
        <taxon>Bacteria</taxon>
        <taxon>Pseudomonadati</taxon>
        <taxon>Pseudomonadota</taxon>
        <taxon>Betaproteobacteria</taxon>
        <taxon>Burkholderiales</taxon>
        <taxon>Oxalobacteraceae</taxon>
        <taxon>Sapientia</taxon>
    </lineage>
</organism>
<dbReference type="Pfam" id="PF03060">
    <property type="entry name" value="NMO"/>
    <property type="match status" value="1"/>
</dbReference>